<dbReference type="CDD" id="cd06558">
    <property type="entry name" value="crotonase-like"/>
    <property type="match status" value="1"/>
</dbReference>
<proteinExistence type="predicted"/>
<name>A0ABU0LCW4_XANAG</name>
<dbReference type="EMBL" id="JAUSVY010000003">
    <property type="protein sequence ID" value="MDQ0504982.1"/>
    <property type="molecule type" value="Genomic_DNA"/>
</dbReference>
<reference evidence="4 5" key="1">
    <citation type="submission" date="2023-07" db="EMBL/GenBank/DDBJ databases">
        <title>Genomic Encyclopedia of Type Strains, Phase IV (KMG-IV): sequencing the most valuable type-strain genomes for metagenomic binning, comparative biology and taxonomic classification.</title>
        <authorList>
            <person name="Goeker M."/>
        </authorList>
    </citation>
    <scope>NUCLEOTIDE SEQUENCE [LARGE SCALE GENOMIC DNA]</scope>
    <source>
        <strain evidence="4 5">DSM 3770</strain>
    </source>
</reference>
<sequence>MTDSLIITDPHPGVRLLTLSRPERRNALDRATYRALGEGLEAAAADEAVRAVVLTGAGGCFTAGNDLADFQDTSNTGEPSAGLTFLSVLSTFEKPVVAAVEGFAVGIGTTLLLHCDLAYAGAGARFRLPFVNLGLCPEGASSYLLPRIAGTKRAAELLLLGEAFGADEAAEAGIVNAVTQAGEALARALDKAQTLAALPPESLATTKRLLRHATAAPVARALGLEAQHFHALRLRPAAQAAFATFFKR</sequence>
<keyword evidence="2" id="KW-0576">Peroxisome</keyword>
<dbReference type="Proteomes" id="UP001241747">
    <property type="component" value="Unassembled WGS sequence"/>
</dbReference>
<dbReference type="PANTHER" id="PTHR43684:SF1">
    <property type="entry name" value="ENOYL-COA DELTA ISOMERASE 2"/>
    <property type="match status" value="1"/>
</dbReference>
<comment type="subcellular location">
    <subcellularLocation>
        <location evidence="1">Peroxisome</location>
    </subcellularLocation>
</comment>
<dbReference type="InterPro" id="IPR001753">
    <property type="entry name" value="Enoyl-CoA_hydra/iso"/>
</dbReference>
<dbReference type="InterPro" id="IPR029045">
    <property type="entry name" value="ClpP/crotonase-like_dom_sf"/>
</dbReference>
<evidence type="ECO:0000256" key="1">
    <source>
        <dbReference type="ARBA" id="ARBA00004275"/>
    </source>
</evidence>
<dbReference type="Gene3D" id="3.90.226.10">
    <property type="entry name" value="2-enoyl-CoA Hydratase, Chain A, domain 1"/>
    <property type="match status" value="1"/>
</dbReference>
<evidence type="ECO:0000256" key="2">
    <source>
        <dbReference type="ARBA" id="ARBA00023140"/>
    </source>
</evidence>
<evidence type="ECO:0000313" key="5">
    <source>
        <dbReference type="Proteomes" id="UP001241747"/>
    </source>
</evidence>
<evidence type="ECO:0000256" key="3">
    <source>
        <dbReference type="ARBA" id="ARBA00023235"/>
    </source>
</evidence>
<evidence type="ECO:0000313" key="4">
    <source>
        <dbReference type="EMBL" id="MDQ0504982.1"/>
    </source>
</evidence>
<protein>
    <submittedName>
        <fullName evidence="4">Enoyl-CoA hydratase/carnithine racemase</fullName>
    </submittedName>
</protein>
<dbReference type="Pfam" id="PF00378">
    <property type="entry name" value="ECH_1"/>
    <property type="match status" value="1"/>
</dbReference>
<dbReference type="SUPFAM" id="SSF52096">
    <property type="entry name" value="ClpP/crotonase"/>
    <property type="match status" value="1"/>
</dbReference>
<keyword evidence="5" id="KW-1185">Reference proteome</keyword>
<dbReference type="PANTHER" id="PTHR43684">
    <property type="match status" value="1"/>
</dbReference>
<keyword evidence="3" id="KW-0413">Isomerase</keyword>
<gene>
    <name evidence="4" type="ORF">QOZ94_001764</name>
</gene>
<comment type="caution">
    <text evidence="4">The sequence shown here is derived from an EMBL/GenBank/DDBJ whole genome shotgun (WGS) entry which is preliminary data.</text>
</comment>
<organism evidence="4 5">
    <name type="scientific">Xanthobacter agilis</name>
    <dbReference type="NCBI Taxonomy" id="47492"/>
    <lineage>
        <taxon>Bacteria</taxon>
        <taxon>Pseudomonadati</taxon>
        <taxon>Pseudomonadota</taxon>
        <taxon>Alphaproteobacteria</taxon>
        <taxon>Hyphomicrobiales</taxon>
        <taxon>Xanthobacteraceae</taxon>
        <taxon>Xanthobacter</taxon>
    </lineage>
</organism>
<dbReference type="RefSeq" id="WP_237344643.1">
    <property type="nucleotide sequence ID" value="NZ_JABWGX010000005.1"/>
</dbReference>
<accession>A0ABU0LCW4</accession>
<dbReference type="InterPro" id="IPR051053">
    <property type="entry name" value="ECH/Chromodomain_protein"/>
</dbReference>